<feature type="compositionally biased region" description="Basic and acidic residues" evidence="7">
    <location>
        <begin position="661"/>
        <end position="671"/>
    </location>
</feature>
<dbReference type="AlphaFoldDB" id="A0A182Q789"/>
<feature type="domain" description="Homeobox" evidence="8">
    <location>
        <begin position="536"/>
        <end position="596"/>
    </location>
</feature>
<feature type="region of interest" description="Disordered" evidence="7">
    <location>
        <begin position="42"/>
        <end position="129"/>
    </location>
</feature>
<evidence type="ECO:0000256" key="6">
    <source>
        <dbReference type="RuleBase" id="RU000682"/>
    </source>
</evidence>
<evidence type="ECO:0000256" key="5">
    <source>
        <dbReference type="PROSITE-ProRule" id="PRU00108"/>
    </source>
</evidence>
<dbReference type="Gene3D" id="1.10.10.60">
    <property type="entry name" value="Homeodomain-like"/>
    <property type="match status" value="1"/>
</dbReference>
<evidence type="ECO:0000256" key="2">
    <source>
        <dbReference type="ARBA" id="ARBA00023125"/>
    </source>
</evidence>
<dbReference type="STRING" id="69004.A0A182Q789"/>
<feature type="compositionally biased region" description="Basic and acidic residues" evidence="7">
    <location>
        <begin position="147"/>
        <end position="160"/>
    </location>
</feature>
<dbReference type="InterPro" id="IPR017970">
    <property type="entry name" value="Homeobox_CS"/>
</dbReference>
<accession>A0A182Q789</accession>
<evidence type="ECO:0000313" key="10">
    <source>
        <dbReference type="Proteomes" id="UP000075886"/>
    </source>
</evidence>
<feature type="compositionally biased region" description="Polar residues" evidence="7">
    <location>
        <begin position="186"/>
        <end position="196"/>
    </location>
</feature>
<feature type="region of interest" description="Disordered" evidence="7">
    <location>
        <begin position="617"/>
        <end position="671"/>
    </location>
</feature>
<dbReference type="InterPro" id="IPR050877">
    <property type="entry name" value="EMX-VAX-Noto_Homeobox_TFs"/>
</dbReference>
<evidence type="ECO:0000259" key="8">
    <source>
        <dbReference type="PROSITE" id="PS50071"/>
    </source>
</evidence>
<feature type="region of interest" description="Disordered" evidence="7">
    <location>
        <begin position="142"/>
        <end position="250"/>
    </location>
</feature>
<evidence type="ECO:0000256" key="1">
    <source>
        <dbReference type="ARBA" id="ARBA00004123"/>
    </source>
</evidence>
<feature type="compositionally biased region" description="Basic and acidic residues" evidence="7">
    <location>
        <begin position="219"/>
        <end position="236"/>
    </location>
</feature>
<comment type="subcellular location">
    <subcellularLocation>
        <location evidence="1 5 6">Nucleus</location>
    </subcellularLocation>
</comment>
<evidence type="ECO:0000256" key="7">
    <source>
        <dbReference type="SAM" id="MobiDB-lite"/>
    </source>
</evidence>
<feature type="compositionally biased region" description="Gly residues" evidence="7">
    <location>
        <begin position="410"/>
        <end position="421"/>
    </location>
</feature>
<dbReference type="EMBL" id="AXCN02000029">
    <property type="status" value="NOT_ANNOTATED_CDS"/>
    <property type="molecule type" value="Genomic_DNA"/>
</dbReference>
<dbReference type="GO" id="GO:0000981">
    <property type="term" value="F:DNA-binding transcription factor activity, RNA polymerase II-specific"/>
    <property type="evidence" value="ECO:0007669"/>
    <property type="project" value="InterPro"/>
</dbReference>
<dbReference type="InterPro" id="IPR001356">
    <property type="entry name" value="HD"/>
</dbReference>
<dbReference type="EnsemblMetazoa" id="AFAF004448-RA">
    <property type="protein sequence ID" value="AFAF004448-PA"/>
    <property type="gene ID" value="AFAF004448"/>
</dbReference>
<organism evidence="9 10">
    <name type="scientific">Anopheles farauti</name>
    <dbReference type="NCBI Taxonomy" id="69004"/>
    <lineage>
        <taxon>Eukaryota</taxon>
        <taxon>Metazoa</taxon>
        <taxon>Ecdysozoa</taxon>
        <taxon>Arthropoda</taxon>
        <taxon>Hexapoda</taxon>
        <taxon>Insecta</taxon>
        <taxon>Pterygota</taxon>
        <taxon>Neoptera</taxon>
        <taxon>Endopterygota</taxon>
        <taxon>Diptera</taxon>
        <taxon>Nematocera</taxon>
        <taxon>Culicoidea</taxon>
        <taxon>Culicidae</taxon>
        <taxon>Anophelinae</taxon>
        <taxon>Anopheles</taxon>
    </lineage>
</organism>
<proteinExistence type="predicted"/>
<feature type="compositionally biased region" description="Low complexity" evidence="7">
    <location>
        <begin position="422"/>
        <end position="431"/>
    </location>
</feature>
<keyword evidence="3 5" id="KW-0371">Homeobox</keyword>
<keyword evidence="10" id="KW-1185">Reference proteome</keyword>
<feature type="DNA-binding region" description="Homeobox" evidence="5">
    <location>
        <begin position="538"/>
        <end position="597"/>
    </location>
</feature>
<keyword evidence="4 5" id="KW-0539">Nucleus</keyword>
<feature type="compositionally biased region" description="Low complexity" evidence="7">
    <location>
        <begin position="494"/>
        <end position="503"/>
    </location>
</feature>
<dbReference type="PANTHER" id="PTHR24339">
    <property type="entry name" value="HOMEOBOX PROTEIN EMX-RELATED"/>
    <property type="match status" value="1"/>
</dbReference>
<keyword evidence="2 5" id="KW-0238">DNA-binding</keyword>
<dbReference type="Proteomes" id="UP000075886">
    <property type="component" value="Unassembled WGS sequence"/>
</dbReference>
<dbReference type="InterPro" id="IPR009057">
    <property type="entry name" value="Homeodomain-like_sf"/>
</dbReference>
<dbReference type="PROSITE" id="PS50071">
    <property type="entry name" value="HOMEOBOX_2"/>
    <property type="match status" value="1"/>
</dbReference>
<dbReference type="GO" id="GO:0030182">
    <property type="term" value="P:neuron differentiation"/>
    <property type="evidence" value="ECO:0007669"/>
    <property type="project" value="TreeGrafter"/>
</dbReference>
<feature type="compositionally biased region" description="Basic and acidic residues" evidence="7">
    <location>
        <begin position="515"/>
        <end position="525"/>
    </location>
</feature>
<protein>
    <recommendedName>
        <fullName evidence="8">Homeobox domain-containing protein</fullName>
    </recommendedName>
</protein>
<dbReference type="GO" id="GO:0005634">
    <property type="term" value="C:nucleus"/>
    <property type="evidence" value="ECO:0007669"/>
    <property type="project" value="UniProtKB-SubCell"/>
</dbReference>
<feature type="compositionally biased region" description="Low complexity" evidence="7">
    <location>
        <begin position="468"/>
        <end position="478"/>
    </location>
</feature>
<feature type="compositionally biased region" description="Low complexity" evidence="7">
    <location>
        <begin position="622"/>
        <end position="638"/>
    </location>
</feature>
<name>A0A182Q789_9DIPT</name>
<reference evidence="10" key="1">
    <citation type="submission" date="2014-01" db="EMBL/GenBank/DDBJ databases">
        <title>The Genome Sequence of Anopheles farauti FAR1 (V2).</title>
        <authorList>
            <consortium name="The Broad Institute Genomics Platform"/>
            <person name="Neafsey D.E."/>
            <person name="Besansky N."/>
            <person name="Howell P."/>
            <person name="Walton C."/>
            <person name="Young S.K."/>
            <person name="Zeng Q."/>
            <person name="Gargeya S."/>
            <person name="Fitzgerald M."/>
            <person name="Haas B."/>
            <person name="Abouelleil A."/>
            <person name="Allen A.W."/>
            <person name="Alvarado L."/>
            <person name="Arachchi H.M."/>
            <person name="Berlin A.M."/>
            <person name="Chapman S.B."/>
            <person name="Gainer-Dewar J."/>
            <person name="Goldberg J."/>
            <person name="Griggs A."/>
            <person name="Gujja S."/>
            <person name="Hansen M."/>
            <person name="Howarth C."/>
            <person name="Imamovic A."/>
            <person name="Ireland A."/>
            <person name="Larimer J."/>
            <person name="McCowan C."/>
            <person name="Murphy C."/>
            <person name="Pearson M."/>
            <person name="Poon T.W."/>
            <person name="Priest M."/>
            <person name="Roberts A."/>
            <person name="Saif S."/>
            <person name="Shea T."/>
            <person name="Sisk P."/>
            <person name="Sykes S."/>
            <person name="Wortman J."/>
            <person name="Nusbaum C."/>
            <person name="Birren B."/>
        </authorList>
    </citation>
    <scope>NUCLEOTIDE SEQUENCE [LARGE SCALE GENOMIC DNA]</scope>
    <source>
        <strain evidence="10">FAR1</strain>
    </source>
</reference>
<feature type="compositionally biased region" description="Basic and acidic residues" evidence="7">
    <location>
        <begin position="167"/>
        <end position="178"/>
    </location>
</feature>
<evidence type="ECO:0000256" key="4">
    <source>
        <dbReference type="ARBA" id="ARBA00023242"/>
    </source>
</evidence>
<feature type="compositionally biased region" description="Low complexity" evidence="7">
    <location>
        <begin position="62"/>
        <end position="77"/>
    </location>
</feature>
<feature type="region of interest" description="Disordered" evidence="7">
    <location>
        <begin position="400"/>
        <end position="534"/>
    </location>
</feature>
<dbReference type="SUPFAM" id="SSF46689">
    <property type="entry name" value="Homeodomain-like"/>
    <property type="match status" value="1"/>
</dbReference>
<dbReference type="SMART" id="SM00389">
    <property type="entry name" value="HOX"/>
    <property type="match status" value="1"/>
</dbReference>
<dbReference type="FunFam" id="1.10.10.60:FF:000378">
    <property type="entry name" value="Notochord homeobox"/>
    <property type="match status" value="1"/>
</dbReference>
<dbReference type="PANTHER" id="PTHR24339:SF67">
    <property type="entry name" value="GNOT1 HOMEODOMAIN PROTEIN-RELATED"/>
    <property type="match status" value="1"/>
</dbReference>
<evidence type="ECO:0000313" key="9">
    <source>
        <dbReference type="EnsemblMetazoa" id="AFAF004448-PA"/>
    </source>
</evidence>
<feature type="compositionally biased region" description="Basic residues" evidence="7">
    <location>
        <begin position="432"/>
        <end position="452"/>
    </location>
</feature>
<dbReference type="Pfam" id="PF00046">
    <property type="entry name" value="Homeodomain"/>
    <property type="match status" value="1"/>
</dbReference>
<reference evidence="9" key="2">
    <citation type="submission" date="2020-05" db="UniProtKB">
        <authorList>
            <consortium name="EnsemblMetazoa"/>
        </authorList>
    </citation>
    <scope>IDENTIFICATION</scope>
    <source>
        <strain evidence="9">FAR1</strain>
    </source>
</reference>
<feature type="compositionally biased region" description="Basic and acidic residues" evidence="7">
    <location>
        <begin position="80"/>
        <end position="100"/>
    </location>
</feature>
<dbReference type="PROSITE" id="PS00027">
    <property type="entry name" value="HOMEOBOX_1"/>
    <property type="match status" value="1"/>
</dbReference>
<dbReference type="VEuPathDB" id="VectorBase:AFAF004448"/>
<evidence type="ECO:0000256" key="3">
    <source>
        <dbReference type="ARBA" id="ARBA00023155"/>
    </source>
</evidence>
<dbReference type="GO" id="GO:0000978">
    <property type="term" value="F:RNA polymerase II cis-regulatory region sequence-specific DNA binding"/>
    <property type="evidence" value="ECO:0007669"/>
    <property type="project" value="TreeGrafter"/>
</dbReference>
<dbReference type="CDD" id="cd00086">
    <property type="entry name" value="homeodomain"/>
    <property type="match status" value="1"/>
</dbReference>
<sequence length="671" mass="73102">MIHHQPTKYHHANPLTHFLNLHTSHATAAAAAALALATDGLSHGHHAHPHHQPVLGAGAGGHHLQTTTSPTTPHHTQIPADDHQQRRTMEGTKSCPERVRHCARYSQSSPRTDDEEEQDENSNDKNFLGVLGGQEFKSEAFDSAVETCHDEGSESEHNIDIDVDDSDDRRTEDGHTSQEGEIEPLETSSDKVQQSPKGRERNVMNRAASTDVEREDNEVEKTAIGDTCEQKTELHSNDPSNRRARSSSPCCTDANTTTAVLDTDGFVGKSFTIAAILGLRKKQDEAAAAAAAVAAAAANEYNEGAMNLSTGAAGFQQHQQHHQQRVAAAAVAAAAMGRLPLVMAAAAAGMEKRDRADSVDSVDACNAPLAYGGQQPQAGAGPLTALQNLHQLPPGLHGAVGGSFSAFHPSGGGGGGGGGNVTNGHSGPHQQQHLHHPHQPHHHQHHHHHHPHQVSPHFGAHHFHHHQAQGQQLPHQQQHPPPQQHQHLQHHAAHQQQLPAGHHIALGPHHHGQNHNREKFKELGKKTSLSTTAASLKSKRVRTIFTPEQLERLEAEFERQQYMVGPERLYLAHTLQLTEAQVKVWFQNRRIKWRKHHLEITQQRLALIRQRQIASGVPLPTGESQSHLGQQQQQQQQGGMSGGRMMNGIDSPELTICTDSMDARSVSDGDD</sequence>
<dbReference type="GO" id="GO:0007417">
    <property type="term" value="P:central nervous system development"/>
    <property type="evidence" value="ECO:0007669"/>
    <property type="project" value="TreeGrafter"/>
</dbReference>